<evidence type="ECO:0000313" key="3">
    <source>
        <dbReference type="Proteomes" id="UP000054321"/>
    </source>
</evidence>
<dbReference type="AlphaFoldDB" id="A0A0C3E2M1"/>
<evidence type="ECO:0008006" key="4">
    <source>
        <dbReference type="Google" id="ProtNLM"/>
    </source>
</evidence>
<dbReference type="EMBL" id="KN832870">
    <property type="protein sequence ID" value="KIN08563.1"/>
    <property type="molecule type" value="Genomic_DNA"/>
</dbReference>
<evidence type="ECO:0000313" key="2">
    <source>
        <dbReference type="EMBL" id="KIN08563.1"/>
    </source>
</evidence>
<sequence>MAEREEAVPAARSRSSSCASFDDSYFYQNYVPLSNLPTPPLGHSNSTTRPSSLLLLFPNEPLAPALLGPAIHLTNLIPSSTSLITPSRTTVHAILTRADLPIEILALAACILDSLSSRFALTWRLGCPLNTPTAPPAPPQEPHIDNVHPEVLVLSALILGSQFLDDLSSCTQTYARDWGCSKWSCEQINFTQRCLLENIGYSLLPLCEESFIKYAVRDMERAARRSETAIYNSARDGHGSDSKTEGKGMAVSGPGAQITPAETPTLEKTCLHFVPCPEQFSGRWELYGTATDTGG</sequence>
<accession>A0A0C3E2M1</accession>
<name>A0A0C3E2M1_OIDMZ</name>
<gene>
    <name evidence="2" type="ORF">OIDMADRAFT_111324</name>
</gene>
<feature type="region of interest" description="Disordered" evidence="1">
    <location>
        <begin position="231"/>
        <end position="256"/>
    </location>
</feature>
<dbReference type="InParanoid" id="A0A0C3E2M1"/>
<proteinExistence type="predicted"/>
<reference evidence="3" key="2">
    <citation type="submission" date="2015-01" db="EMBL/GenBank/DDBJ databases">
        <title>Evolutionary Origins and Diversification of the Mycorrhizal Mutualists.</title>
        <authorList>
            <consortium name="DOE Joint Genome Institute"/>
            <consortium name="Mycorrhizal Genomics Consortium"/>
            <person name="Kohler A."/>
            <person name="Kuo A."/>
            <person name="Nagy L.G."/>
            <person name="Floudas D."/>
            <person name="Copeland A."/>
            <person name="Barry K.W."/>
            <person name="Cichocki N."/>
            <person name="Veneault-Fourrey C."/>
            <person name="LaButti K."/>
            <person name="Lindquist E.A."/>
            <person name="Lipzen A."/>
            <person name="Lundell T."/>
            <person name="Morin E."/>
            <person name="Murat C."/>
            <person name="Riley R."/>
            <person name="Ohm R."/>
            <person name="Sun H."/>
            <person name="Tunlid A."/>
            <person name="Henrissat B."/>
            <person name="Grigoriev I.V."/>
            <person name="Hibbett D.S."/>
            <person name="Martin F."/>
        </authorList>
    </citation>
    <scope>NUCLEOTIDE SEQUENCE [LARGE SCALE GENOMIC DNA]</scope>
    <source>
        <strain evidence="3">Zn</strain>
    </source>
</reference>
<reference evidence="2 3" key="1">
    <citation type="submission" date="2014-04" db="EMBL/GenBank/DDBJ databases">
        <authorList>
            <consortium name="DOE Joint Genome Institute"/>
            <person name="Kuo A."/>
            <person name="Martino E."/>
            <person name="Perotto S."/>
            <person name="Kohler A."/>
            <person name="Nagy L.G."/>
            <person name="Floudas D."/>
            <person name="Copeland A."/>
            <person name="Barry K.W."/>
            <person name="Cichocki N."/>
            <person name="Veneault-Fourrey C."/>
            <person name="LaButti K."/>
            <person name="Lindquist E.A."/>
            <person name="Lipzen A."/>
            <person name="Lundell T."/>
            <person name="Morin E."/>
            <person name="Murat C."/>
            <person name="Sun H."/>
            <person name="Tunlid A."/>
            <person name="Henrissat B."/>
            <person name="Grigoriev I.V."/>
            <person name="Hibbett D.S."/>
            <person name="Martin F."/>
            <person name="Nordberg H.P."/>
            <person name="Cantor M.N."/>
            <person name="Hua S.X."/>
        </authorList>
    </citation>
    <scope>NUCLEOTIDE SEQUENCE [LARGE SCALE GENOMIC DNA]</scope>
    <source>
        <strain evidence="2 3">Zn</strain>
    </source>
</reference>
<organism evidence="2 3">
    <name type="scientific">Oidiodendron maius (strain Zn)</name>
    <dbReference type="NCBI Taxonomy" id="913774"/>
    <lineage>
        <taxon>Eukaryota</taxon>
        <taxon>Fungi</taxon>
        <taxon>Dikarya</taxon>
        <taxon>Ascomycota</taxon>
        <taxon>Pezizomycotina</taxon>
        <taxon>Leotiomycetes</taxon>
        <taxon>Leotiomycetes incertae sedis</taxon>
        <taxon>Myxotrichaceae</taxon>
        <taxon>Oidiodendron</taxon>
    </lineage>
</organism>
<evidence type="ECO:0000256" key="1">
    <source>
        <dbReference type="SAM" id="MobiDB-lite"/>
    </source>
</evidence>
<dbReference type="OrthoDB" id="3877279at2759"/>
<dbReference type="Proteomes" id="UP000054321">
    <property type="component" value="Unassembled WGS sequence"/>
</dbReference>
<keyword evidence="3" id="KW-1185">Reference proteome</keyword>
<feature type="compositionally biased region" description="Basic and acidic residues" evidence="1">
    <location>
        <begin position="235"/>
        <end position="246"/>
    </location>
</feature>
<protein>
    <recommendedName>
        <fullName evidence="4">Cyclin N-terminal domain-containing protein</fullName>
    </recommendedName>
</protein>
<dbReference type="HOGENOM" id="CLU_063918_0_0_1"/>